<name>A0ABV8K640_9BACL</name>
<comment type="caution">
    <text evidence="2">The sequence shown here is derived from an EMBL/GenBank/DDBJ whole genome shotgun (WGS) entry which is preliminary data.</text>
</comment>
<protein>
    <recommendedName>
        <fullName evidence="4">UDP-glucuronosyltransferase</fullName>
    </recommendedName>
</protein>
<reference evidence="3" key="1">
    <citation type="journal article" date="2019" name="Int. J. Syst. Evol. Microbiol.">
        <title>The Global Catalogue of Microorganisms (GCM) 10K type strain sequencing project: providing services to taxonomists for standard genome sequencing and annotation.</title>
        <authorList>
            <consortium name="The Broad Institute Genomics Platform"/>
            <consortium name="The Broad Institute Genome Sequencing Center for Infectious Disease"/>
            <person name="Wu L."/>
            <person name="Ma J."/>
        </authorList>
    </citation>
    <scope>NUCLEOTIDE SEQUENCE [LARGE SCALE GENOMIC DNA]</scope>
    <source>
        <strain evidence="3">IBRC-M 10987</strain>
    </source>
</reference>
<dbReference type="Proteomes" id="UP001595715">
    <property type="component" value="Unassembled WGS sequence"/>
</dbReference>
<accession>A0ABV8K640</accession>
<sequence>MSNTITLLCSGVALGVYIPAIQLNYQLRQRGLHTEVEVLENYLEDAKRGKIGSTKREFHNSFKFALKGQKLALATDFRSSLDALAVDALLARWHAGKRRTFMVFSGFWLPIVEQYKDVYGLADVQVDIIHIDSDYSPSFQNYLDLCERSSNIWLFHADSGRLLNRINVTDDEPVPFASRRRSCLIHGGGWGMGTYQAKIPELREAGVSLDIVTYYPEEAENGQEGERFFLVDPDWSPWRPDERGEYIFPPFAEIEAGKLPRFLNDARYPLLFDVARRDLAIISKPGGSTLVDSLSAATPIVFLEPFGPHEQKNADLWIRHGFGIAYDDWRRSGFSTAILEELHANLARERNTLHDLGRNYHAAEDRSPV</sequence>
<dbReference type="RefSeq" id="WP_377720062.1">
    <property type="nucleotide sequence ID" value="NZ_JBHSAM010000028.1"/>
</dbReference>
<feature type="coiled-coil region" evidence="1">
    <location>
        <begin position="339"/>
        <end position="366"/>
    </location>
</feature>
<evidence type="ECO:0000256" key="1">
    <source>
        <dbReference type="SAM" id="Coils"/>
    </source>
</evidence>
<keyword evidence="3" id="KW-1185">Reference proteome</keyword>
<proteinExistence type="predicted"/>
<evidence type="ECO:0000313" key="3">
    <source>
        <dbReference type="Proteomes" id="UP001595715"/>
    </source>
</evidence>
<gene>
    <name evidence="2" type="ORF">ACFOZ8_17525</name>
</gene>
<dbReference type="EMBL" id="JBHSAM010000028">
    <property type="protein sequence ID" value="MFC4101446.1"/>
    <property type="molecule type" value="Genomic_DNA"/>
</dbReference>
<keyword evidence="1" id="KW-0175">Coiled coil</keyword>
<organism evidence="2 3">
    <name type="scientific">Paenibacillus xanthanilyticus</name>
    <dbReference type="NCBI Taxonomy" id="1783531"/>
    <lineage>
        <taxon>Bacteria</taxon>
        <taxon>Bacillati</taxon>
        <taxon>Bacillota</taxon>
        <taxon>Bacilli</taxon>
        <taxon>Bacillales</taxon>
        <taxon>Paenibacillaceae</taxon>
        <taxon>Paenibacillus</taxon>
    </lineage>
</organism>
<evidence type="ECO:0000313" key="2">
    <source>
        <dbReference type="EMBL" id="MFC4101446.1"/>
    </source>
</evidence>
<evidence type="ECO:0008006" key="4">
    <source>
        <dbReference type="Google" id="ProtNLM"/>
    </source>
</evidence>